<feature type="transmembrane region" description="Helical" evidence="1">
    <location>
        <begin position="31"/>
        <end position="49"/>
    </location>
</feature>
<dbReference type="Pfam" id="PF01882">
    <property type="entry name" value="DUF58"/>
    <property type="match status" value="1"/>
</dbReference>
<gene>
    <name evidence="3" type="ORF">C4520_04230</name>
</gene>
<proteinExistence type="predicted"/>
<evidence type="ECO:0000256" key="1">
    <source>
        <dbReference type="SAM" id="Phobius"/>
    </source>
</evidence>
<keyword evidence="1" id="KW-1133">Transmembrane helix</keyword>
<protein>
    <submittedName>
        <fullName evidence="3">DUF58 domain-containing protein</fullName>
    </submittedName>
</protein>
<dbReference type="Proteomes" id="UP000265882">
    <property type="component" value="Unassembled WGS sequence"/>
</dbReference>
<accession>A0A3A4NUU6</accession>
<feature type="transmembrane region" description="Helical" evidence="1">
    <location>
        <begin position="7"/>
        <end position="25"/>
    </location>
</feature>
<organism evidence="3 4">
    <name type="scientific">Abyssobacteria bacterium (strain SURF_5)</name>
    <dbReference type="NCBI Taxonomy" id="2093360"/>
    <lineage>
        <taxon>Bacteria</taxon>
        <taxon>Pseudomonadati</taxon>
        <taxon>Candidatus Hydrogenedentota</taxon>
        <taxon>Candidatus Abyssobacteria</taxon>
    </lineage>
</organism>
<name>A0A3A4NUU6_ABYX5</name>
<evidence type="ECO:0000313" key="4">
    <source>
        <dbReference type="Proteomes" id="UP000265882"/>
    </source>
</evidence>
<dbReference type="AlphaFoldDB" id="A0A3A4NUU6"/>
<evidence type="ECO:0000259" key="2">
    <source>
        <dbReference type="Pfam" id="PF01882"/>
    </source>
</evidence>
<dbReference type="PANTHER" id="PTHR33608">
    <property type="entry name" value="BLL2464 PROTEIN"/>
    <property type="match status" value="1"/>
</dbReference>
<dbReference type="InterPro" id="IPR002881">
    <property type="entry name" value="DUF58"/>
</dbReference>
<keyword evidence="1" id="KW-0812">Transmembrane</keyword>
<comment type="caution">
    <text evidence="3">The sequence shown here is derived from an EMBL/GenBank/DDBJ whole genome shotgun (WGS) entry which is preliminary data.</text>
</comment>
<keyword evidence="1" id="KW-0472">Membrane</keyword>
<dbReference type="EMBL" id="QZKU01000037">
    <property type="protein sequence ID" value="RJP24318.1"/>
    <property type="molecule type" value="Genomic_DNA"/>
</dbReference>
<dbReference type="PANTHER" id="PTHR33608:SF3">
    <property type="entry name" value="SLR2013 PROTEIN"/>
    <property type="match status" value="1"/>
</dbReference>
<feature type="domain" description="DUF58" evidence="2">
    <location>
        <begin position="200"/>
        <end position="378"/>
    </location>
</feature>
<evidence type="ECO:0000313" key="3">
    <source>
        <dbReference type="EMBL" id="RJP24318.1"/>
    </source>
</evidence>
<reference evidence="3 4" key="1">
    <citation type="journal article" date="2017" name="ISME J.">
        <title>Energy and carbon metabolisms in a deep terrestrial subsurface fluid microbial community.</title>
        <authorList>
            <person name="Momper L."/>
            <person name="Jungbluth S.P."/>
            <person name="Lee M.D."/>
            <person name="Amend J.P."/>
        </authorList>
    </citation>
    <scope>NUCLEOTIDE SEQUENCE [LARGE SCALE GENOMIC DNA]</scope>
    <source>
        <strain evidence="3">SURF_5</strain>
    </source>
</reference>
<sequence>MIAPQYRLLFWVACLVVPFSFVAAIQPSTLLAAEIIIGGFLILAIADALSARKRLDNIEVHLPEVIRITENKEGLLLLKLETKQPSNRRLRIGIGAPAEFKLPVEEFTTALSKENRAYEVAIPCTPSRRGTYAIQAVHLETGSPIGFWAFRKTFQVEAEVRVYPNIHKEQKSLAALFLNRGMFGLHAQRQVGKGKEFEKLRDYIPGDSYEDIHWKATAKRSHPVTKIFQIERTQEIYVVLDASRLSSREIQTQSNGSPESPPTVLQLERFITAALVLALVAEKQGDLFGLLTFHDKVHSFVRARNGKAHYAACRDALYSLQPKMVNPDFNELNSFIRLRLRRRALLIFLTNLDDPVLAETFVQNLDVLTRHHLVLVNMLKTPVLAPVFSGEAVREADDLYRRLGGHLQFQQLRELEQVLKRRGVAMNLLDNETMCSHLVSQYINVKRRQLL</sequence>